<evidence type="ECO:0000256" key="5">
    <source>
        <dbReference type="ARBA" id="ARBA00022777"/>
    </source>
</evidence>
<proteinExistence type="predicted"/>
<dbReference type="AlphaFoldDB" id="A0A090SZM9"/>
<evidence type="ECO:0000313" key="8">
    <source>
        <dbReference type="EMBL" id="GAL31899.1"/>
    </source>
</evidence>
<feature type="active site" description="Phosphocysteine intermediate; for EIIB activity" evidence="6">
    <location>
        <position position="42"/>
    </location>
</feature>
<evidence type="ECO:0000256" key="2">
    <source>
        <dbReference type="ARBA" id="ARBA00022597"/>
    </source>
</evidence>
<reference evidence="8 9" key="1">
    <citation type="submission" date="2014-09" db="EMBL/GenBank/DDBJ databases">
        <title>Vibrio maritimus JCM 19240. (C210) whole genome shotgun sequence.</title>
        <authorList>
            <person name="Sawabe T."/>
            <person name="Meirelles P."/>
            <person name="Nakanishi M."/>
            <person name="Sayaka M."/>
            <person name="Hattori M."/>
            <person name="Ohkuma M."/>
        </authorList>
    </citation>
    <scope>NUCLEOTIDE SEQUENCE [LARGE SCALE GENOMIC DNA]</scope>
    <source>
        <strain evidence="8 9">JCM 19240</strain>
    </source>
</reference>
<dbReference type="Proteomes" id="UP000029224">
    <property type="component" value="Unassembled WGS sequence"/>
</dbReference>
<keyword evidence="5" id="KW-0418">Kinase</keyword>
<evidence type="ECO:0000313" key="9">
    <source>
        <dbReference type="Proteomes" id="UP000029224"/>
    </source>
</evidence>
<accession>A0A090SZM9</accession>
<organism evidence="8 9">
    <name type="scientific">Vibrio maritimus</name>
    <dbReference type="NCBI Taxonomy" id="990268"/>
    <lineage>
        <taxon>Bacteria</taxon>
        <taxon>Pseudomonadati</taxon>
        <taxon>Pseudomonadota</taxon>
        <taxon>Gammaproteobacteria</taxon>
        <taxon>Vibrionales</taxon>
        <taxon>Vibrionaceae</taxon>
        <taxon>Vibrio</taxon>
    </lineage>
</organism>
<dbReference type="SUPFAM" id="SSF55604">
    <property type="entry name" value="Glucose permease domain IIB"/>
    <property type="match status" value="1"/>
</dbReference>
<keyword evidence="1" id="KW-0813">Transport</keyword>
<reference evidence="8 9" key="2">
    <citation type="submission" date="2014-09" db="EMBL/GenBank/DDBJ databases">
        <authorList>
            <consortium name="NBRP consortium"/>
            <person name="Sawabe T."/>
            <person name="Meirelles P."/>
            <person name="Nakanishi M."/>
            <person name="Sayaka M."/>
            <person name="Hattori M."/>
            <person name="Ohkuma M."/>
        </authorList>
    </citation>
    <scope>NUCLEOTIDE SEQUENCE [LARGE SCALE GENOMIC DNA]</scope>
    <source>
        <strain evidence="8 9">JCM 19240</strain>
    </source>
</reference>
<keyword evidence="3" id="KW-0808">Transferase</keyword>
<dbReference type="NCBIfam" id="TIGR00826">
    <property type="entry name" value="EIIB_glc"/>
    <property type="match status" value="1"/>
</dbReference>
<protein>
    <recommendedName>
        <fullName evidence="7">PTS EIIB type-1 domain-containing protein</fullName>
    </recommendedName>
</protein>
<name>A0A090SZM9_9VIBR</name>
<dbReference type="InterPro" id="IPR001996">
    <property type="entry name" value="PTS_IIB_1"/>
</dbReference>
<dbReference type="Gene3D" id="3.30.1360.60">
    <property type="entry name" value="Glucose permease domain IIB"/>
    <property type="match status" value="1"/>
</dbReference>
<dbReference type="GO" id="GO:0008982">
    <property type="term" value="F:protein-N(PI)-phosphohistidine-sugar phosphotransferase activity"/>
    <property type="evidence" value="ECO:0007669"/>
    <property type="project" value="InterPro"/>
</dbReference>
<dbReference type="InterPro" id="IPR018113">
    <property type="entry name" value="PTrfase_EIIB_Cys"/>
</dbReference>
<dbReference type="InterPro" id="IPR050429">
    <property type="entry name" value="PTS_Glucose_EIICBA"/>
</dbReference>
<comment type="caution">
    <text evidence="8">The sequence shown here is derived from an EMBL/GenBank/DDBJ whole genome shotgun (WGS) entry which is preliminary data.</text>
</comment>
<evidence type="ECO:0000259" key="7">
    <source>
        <dbReference type="PROSITE" id="PS51098"/>
    </source>
</evidence>
<keyword evidence="2" id="KW-0762">Sugar transport</keyword>
<dbReference type="Pfam" id="PF00367">
    <property type="entry name" value="PTS_EIIB"/>
    <property type="match status" value="1"/>
</dbReference>
<keyword evidence="9" id="KW-1185">Reference proteome</keyword>
<feature type="domain" description="PTS EIIB type-1" evidence="7">
    <location>
        <begin position="20"/>
        <end position="102"/>
    </location>
</feature>
<dbReference type="OrthoDB" id="5875539at2"/>
<gene>
    <name evidence="8" type="ORF">JCM19240_5330</name>
</gene>
<dbReference type="GO" id="GO:0016301">
    <property type="term" value="F:kinase activity"/>
    <property type="evidence" value="ECO:0007669"/>
    <property type="project" value="UniProtKB-KW"/>
</dbReference>
<dbReference type="CDD" id="cd00212">
    <property type="entry name" value="PTS_IIB_glc"/>
    <property type="match status" value="1"/>
</dbReference>
<dbReference type="GO" id="GO:0009401">
    <property type="term" value="P:phosphoenolpyruvate-dependent sugar phosphotransferase system"/>
    <property type="evidence" value="ECO:0007669"/>
    <property type="project" value="UniProtKB-KW"/>
</dbReference>
<dbReference type="PROSITE" id="PS01035">
    <property type="entry name" value="PTS_EIIB_TYPE_1_CYS"/>
    <property type="match status" value="1"/>
</dbReference>
<dbReference type="InterPro" id="IPR036878">
    <property type="entry name" value="Glu_permease_IIB"/>
</dbReference>
<dbReference type="PROSITE" id="PS51098">
    <property type="entry name" value="PTS_EIIB_TYPE_1"/>
    <property type="match status" value="1"/>
</dbReference>
<dbReference type="GO" id="GO:0005886">
    <property type="term" value="C:plasma membrane"/>
    <property type="evidence" value="ECO:0007669"/>
    <property type="project" value="TreeGrafter"/>
</dbReference>
<keyword evidence="4" id="KW-0598">Phosphotransferase system</keyword>
<dbReference type="GO" id="GO:0090563">
    <property type="term" value="F:protein-phosphocysteine-sugar phosphotransferase activity"/>
    <property type="evidence" value="ECO:0007669"/>
    <property type="project" value="TreeGrafter"/>
</dbReference>
<evidence type="ECO:0000256" key="3">
    <source>
        <dbReference type="ARBA" id="ARBA00022679"/>
    </source>
</evidence>
<evidence type="ECO:0000256" key="1">
    <source>
        <dbReference type="ARBA" id="ARBA00022448"/>
    </source>
</evidence>
<evidence type="ECO:0000256" key="6">
    <source>
        <dbReference type="PROSITE-ProRule" id="PRU00421"/>
    </source>
</evidence>
<sequence length="104" mass="11554">MLQTIKRILKALTQVNPHLEQDVDTVMSAIGGLGNLVETGACATRLRLTLKDTSIVDQKALKNHGAHGVVILDEHHIQIIYGVKANTYSQEMEERRVKHVSESQ</sequence>
<dbReference type="GO" id="GO:0015764">
    <property type="term" value="P:N-acetylglucosamine transport"/>
    <property type="evidence" value="ECO:0007669"/>
    <property type="project" value="TreeGrafter"/>
</dbReference>
<dbReference type="EMBL" id="BBMT01000001">
    <property type="protein sequence ID" value="GAL31899.1"/>
    <property type="molecule type" value="Genomic_DNA"/>
</dbReference>
<evidence type="ECO:0000256" key="4">
    <source>
        <dbReference type="ARBA" id="ARBA00022683"/>
    </source>
</evidence>
<dbReference type="PANTHER" id="PTHR30009">
    <property type="entry name" value="CYTOCHROME C-TYPE SYNTHESIS PROTEIN AND PTS TRANSMEMBRANE COMPONENT"/>
    <property type="match status" value="1"/>
</dbReference>
<dbReference type="PANTHER" id="PTHR30009:SF4">
    <property type="entry name" value="PTS SYSTEM N-ACETYLGLUCOSAMINE-SPECIFIC EIICBA COMPONENT"/>
    <property type="match status" value="1"/>
</dbReference>